<dbReference type="CDD" id="cd00082">
    <property type="entry name" value="HisKA"/>
    <property type="match status" value="1"/>
</dbReference>
<reference evidence="14 15" key="1">
    <citation type="submission" date="2024-01" db="EMBL/GenBank/DDBJ databases">
        <title>Multi-omics insights into the function and evolution of sodium benzoate biodegradation pathways in Benzoatithermus flavus gen. nov., sp. nov. from hot spring.</title>
        <authorList>
            <person name="Hu C.-J."/>
            <person name="Li W.-J."/>
        </authorList>
    </citation>
    <scope>NUCLEOTIDE SEQUENCE [LARGE SCALE GENOMIC DNA]</scope>
    <source>
        <strain evidence="14 15">SYSU G07066</strain>
    </source>
</reference>
<dbReference type="InterPro" id="IPR003594">
    <property type="entry name" value="HATPase_dom"/>
</dbReference>
<evidence type="ECO:0000259" key="13">
    <source>
        <dbReference type="PROSITE" id="PS50885"/>
    </source>
</evidence>
<dbReference type="SUPFAM" id="SSF158472">
    <property type="entry name" value="HAMP domain-like"/>
    <property type="match status" value="1"/>
</dbReference>
<dbReference type="Gene3D" id="3.30.565.10">
    <property type="entry name" value="Histidine kinase-like ATPase, C-terminal domain"/>
    <property type="match status" value="1"/>
</dbReference>
<evidence type="ECO:0000256" key="8">
    <source>
        <dbReference type="ARBA" id="ARBA00022989"/>
    </source>
</evidence>
<dbReference type="InterPro" id="IPR003660">
    <property type="entry name" value="HAMP_dom"/>
</dbReference>
<dbReference type="EMBL" id="JBBLZC010000018">
    <property type="protein sequence ID" value="MEK0084782.1"/>
    <property type="molecule type" value="Genomic_DNA"/>
</dbReference>
<dbReference type="PRINTS" id="PR00344">
    <property type="entry name" value="BCTRLSENSOR"/>
</dbReference>
<dbReference type="InterPro" id="IPR036890">
    <property type="entry name" value="HATPase_C_sf"/>
</dbReference>
<evidence type="ECO:0000256" key="5">
    <source>
        <dbReference type="ARBA" id="ARBA00022679"/>
    </source>
</evidence>
<keyword evidence="14" id="KW-0067">ATP-binding</keyword>
<dbReference type="SUPFAM" id="SSF55874">
    <property type="entry name" value="ATPase domain of HSP90 chaperone/DNA topoisomerase II/histidine kinase"/>
    <property type="match status" value="1"/>
</dbReference>
<evidence type="ECO:0000256" key="7">
    <source>
        <dbReference type="ARBA" id="ARBA00022777"/>
    </source>
</evidence>
<keyword evidence="4" id="KW-0597">Phosphoprotein</keyword>
<comment type="caution">
    <text evidence="14">The sequence shown here is derived from an EMBL/GenBank/DDBJ whole genome shotgun (WGS) entry which is preliminary data.</text>
</comment>
<dbReference type="EC" id="2.7.13.3" evidence="3"/>
<dbReference type="RefSeq" id="WP_418160634.1">
    <property type="nucleotide sequence ID" value="NZ_JBBLZC010000018.1"/>
</dbReference>
<dbReference type="PROSITE" id="PS50885">
    <property type="entry name" value="HAMP"/>
    <property type="match status" value="1"/>
</dbReference>
<dbReference type="InterPro" id="IPR036097">
    <property type="entry name" value="HisK_dim/P_sf"/>
</dbReference>
<dbReference type="SMART" id="SM00388">
    <property type="entry name" value="HisKA"/>
    <property type="match status" value="1"/>
</dbReference>
<accession>A0ABU8XXW8</accession>
<evidence type="ECO:0000313" key="14">
    <source>
        <dbReference type="EMBL" id="MEK0084782.1"/>
    </source>
</evidence>
<keyword evidence="6 11" id="KW-0812">Transmembrane</keyword>
<name>A0ABU8XXW8_9PROT</name>
<keyword evidence="8 11" id="KW-1133">Transmembrane helix</keyword>
<dbReference type="Gene3D" id="6.10.340.10">
    <property type="match status" value="1"/>
</dbReference>
<dbReference type="Pfam" id="PF00512">
    <property type="entry name" value="HisKA"/>
    <property type="match status" value="1"/>
</dbReference>
<dbReference type="InterPro" id="IPR005467">
    <property type="entry name" value="His_kinase_dom"/>
</dbReference>
<dbReference type="Pfam" id="PF00672">
    <property type="entry name" value="HAMP"/>
    <property type="match status" value="1"/>
</dbReference>
<dbReference type="Pfam" id="PF02518">
    <property type="entry name" value="HATPase_c"/>
    <property type="match status" value="1"/>
</dbReference>
<dbReference type="InterPro" id="IPR004358">
    <property type="entry name" value="Sig_transdc_His_kin-like_C"/>
</dbReference>
<organism evidence="14 15">
    <name type="scientific">Benzoatithermus flavus</name>
    <dbReference type="NCBI Taxonomy" id="3108223"/>
    <lineage>
        <taxon>Bacteria</taxon>
        <taxon>Pseudomonadati</taxon>
        <taxon>Pseudomonadota</taxon>
        <taxon>Alphaproteobacteria</taxon>
        <taxon>Geminicoccales</taxon>
        <taxon>Geminicoccaceae</taxon>
        <taxon>Benzoatithermus</taxon>
    </lineage>
</organism>
<evidence type="ECO:0000256" key="4">
    <source>
        <dbReference type="ARBA" id="ARBA00022553"/>
    </source>
</evidence>
<dbReference type="SMART" id="SM00387">
    <property type="entry name" value="HATPase_c"/>
    <property type="match status" value="1"/>
</dbReference>
<feature type="transmembrane region" description="Helical" evidence="11">
    <location>
        <begin position="16"/>
        <end position="36"/>
    </location>
</feature>
<protein>
    <recommendedName>
        <fullName evidence="3">histidine kinase</fullName>
        <ecNumber evidence="3">2.7.13.3</ecNumber>
    </recommendedName>
</protein>
<evidence type="ECO:0000256" key="1">
    <source>
        <dbReference type="ARBA" id="ARBA00000085"/>
    </source>
</evidence>
<keyword evidence="5" id="KW-0808">Transferase</keyword>
<keyword evidence="10 11" id="KW-0472">Membrane</keyword>
<dbReference type="InterPro" id="IPR003661">
    <property type="entry name" value="HisK_dim/P_dom"/>
</dbReference>
<evidence type="ECO:0000256" key="11">
    <source>
        <dbReference type="SAM" id="Phobius"/>
    </source>
</evidence>
<keyword evidence="9" id="KW-0902">Two-component regulatory system</keyword>
<keyword evidence="14" id="KW-0547">Nucleotide-binding</keyword>
<sequence>MLRTRPLSTSTFRLTLAYLGLFSLSAASLLLVVYMASVRFMERQTRETISDEVAWLLEQYDSGGLGALRSAVSERAAAEPNRRAIYLLVDASGSYLAGNLDRFPIGQAESGSFSSFEVQVTAGGRRLPIAHVAVAEIVTLDGGGRLLVGRDVHDNVQTQKLMGMAILLGLGVMVVLGIVGGLIMSRWMLNRLERINRATAQIMAGDLSQRIRTDGGDEFTELAQNLNAMLERIERLLVSMRQVTDDIAHDLRTPLTRMRSRIEVTLMGEPSAEEMRDLLAATLQDADRLIETFNALLAIARAEAGAQHGEWERIDLTELARDVVDLYEPLAEERGISLQLVGGKGAVIQGHRQLVAQAIANITDNAVKYTPEGGIVTIVTSGTPSPSVTVTDTGPGIPPELREKAKERFVRLDPQRSTPGSGLGLSLVEAVAKLHDARLELGDNMPGLKVSLTFRPAPPAEAVELRHAAAA</sequence>
<dbReference type="InterPro" id="IPR050428">
    <property type="entry name" value="TCS_sensor_his_kinase"/>
</dbReference>
<dbReference type="PROSITE" id="PS50109">
    <property type="entry name" value="HIS_KIN"/>
    <property type="match status" value="1"/>
</dbReference>
<evidence type="ECO:0000256" key="6">
    <source>
        <dbReference type="ARBA" id="ARBA00022692"/>
    </source>
</evidence>
<proteinExistence type="predicted"/>
<dbReference type="SMART" id="SM00304">
    <property type="entry name" value="HAMP"/>
    <property type="match status" value="1"/>
</dbReference>
<evidence type="ECO:0000259" key="12">
    <source>
        <dbReference type="PROSITE" id="PS50109"/>
    </source>
</evidence>
<evidence type="ECO:0000256" key="9">
    <source>
        <dbReference type="ARBA" id="ARBA00023012"/>
    </source>
</evidence>
<dbReference type="Proteomes" id="UP001375743">
    <property type="component" value="Unassembled WGS sequence"/>
</dbReference>
<evidence type="ECO:0000256" key="10">
    <source>
        <dbReference type="ARBA" id="ARBA00023136"/>
    </source>
</evidence>
<feature type="domain" description="HAMP" evidence="13">
    <location>
        <begin position="186"/>
        <end position="238"/>
    </location>
</feature>
<keyword evidence="15" id="KW-1185">Reference proteome</keyword>
<dbReference type="PANTHER" id="PTHR45436:SF8">
    <property type="entry name" value="HISTIDINE KINASE"/>
    <property type="match status" value="1"/>
</dbReference>
<evidence type="ECO:0000256" key="3">
    <source>
        <dbReference type="ARBA" id="ARBA00012438"/>
    </source>
</evidence>
<dbReference type="GO" id="GO:0005524">
    <property type="term" value="F:ATP binding"/>
    <property type="evidence" value="ECO:0007669"/>
    <property type="project" value="UniProtKB-KW"/>
</dbReference>
<evidence type="ECO:0000256" key="2">
    <source>
        <dbReference type="ARBA" id="ARBA00004370"/>
    </source>
</evidence>
<dbReference type="CDD" id="cd06225">
    <property type="entry name" value="HAMP"/>
    <property type="match status" value="1"/>
</dbReference>
<dbReference type="PANTHER" id="PTHR45436">
    <property type="entry name" value="SENSOR HISTIDINE KINASE YKOH"/>
    <property type="match status" value="1"/>
</dbReference>
<feature type="transmembrane region" description="Helical" evidence="11">
    <location>
        <begin position="165"/>
        <end position="189"/>
    </location>
</feature>
<feature type="domain" description="Histidine kinase" evidence="12">
    <location>
        <begin position="246"/>
        <end position="458"/>
    </location>
</feature>
<gene>
    <name evidence="14" type="ORF">U1T56_16640</name>
</gene>
<dbReference type="Gene3D" id="1.10.287.130">
    <property type="match status" value="1"/>
</dbReference>
<comment type="catalytic activity">
    <reaction evidence="1">
        <text>ATP + protein L-histidine = ADP + protein N-phospho-L-histidine.</text>
        <dbReference type="EC" id="2.7.13.3"/>
    </reaction>
</comment>
<evidence type="ECO:0000313" key="15">
    <source>
        <dbReference type="Proteomes" id="UP001375743"/>
    </source>
</evidence>
<dbReference type="SUPFAM" id="SSF47384">
    <property type="entry name" value="Homodimeric domain of signal transducing histidine kinase"/>
    <property type="match status" value="1"/>
</dbReference>
<keyword evidence="7" id="KW-0418">Kinase</keyword>
<comment type="subcellular location">
    <subcellularLocation>
        <location evidence="2">Membrane</location>
    </subcellularLocation>
</comment>